<feature type="domain" description="Histidine kinase" evidence="9">
    <location>
        <begin position="677"/>
        <end position="898"/>
    </location>
</feature>
<dbReference type="SUPFAM" id="SSF52172">
    <property type="entry name" value="CheY-like"/>
    <property type="match status" value="1"/>
</dbReference>
<keyword evidence="14" id="KW-1185">Reference proteome</keyword>
<comment type="subcellular location">
    <subcellularLocation>
        <location evidence="2">Membrane</location>
    </subcellularLocation>
</comment>
<evidence type="ECO:0000256" key="8">
    <source>
        <dbReference type="SAM" id="Phobius"/>
    </source>
</evidence>
<comment type="catalytic activity">
    <reaction evidence="1">
        <text>ATP + protein L-histidine = ADP + protein N-phospho-L-histidine.</text>
        <dbReference type="EC" id="2.7.13.3"/>
    </reaction>
</comment>
<proteinExistence type="predicted"/>
<accession>A0A9W7NN56</accession>
<dbReference type="PANTHER" id="PTHR43065:SF49">
    <property type="entry name" value="HISTIDINE KINASE"/>
    <property type="match status" value="1"/>
</dbReference>
<dbReference type="PROSITE" id="PS50113">
    <property type="entry name" value="PAC"/>
    <property type="match status" value="1"/>
</dbReference>
<dbReference type="PROSITE" id="PS50885">
    <property type="entry name" value="HAMP"/>
    <property type="match status" value="1"/>
</dbReference>
<sequence length="1039" mass="111394">MVMDAPRTVHTGVWYLVPVHAEDEDTAIENGGAPGDDRPKAGGLSLRTGLVLLVMAAMLPMLGFAGWTVFRMAETQSAAIERSGQDLARTLAVAVDRELMAMETALQVLTTSPHLDKGDLAAFHRQATEVLHHKSARREGVHIVLSNAQGQQLVNTRRPFGDPLPRAAVAGLIRRTAESGQTQISEIFTGSVAQRPLVAVALPITRSGPSELVLTMNIPAELFIDILRRQGLPDGWIAALWDRQGFFITRTAAPDSFTGTAIPAEVFRRTASASSGTFSLVARDGTPLFNAFARSELSGWTVAVGVPQDLIAEPLRRSVTLVLTGGGLLLLVSLAMVLAVGRRIADPVAALAGSALALGRDGPHAPAPMIAPAPIREVNAVAGALNRAARRLRDSEAQQRLVMEVVGLGVWRFDTRSRRFHGSDRTAALLGVPALDGASVESWIRNVAADHRNAIRAALYRDDPSKGELEAEFPVGSPDGQVRWLAMRGSCLTDPDGAARAVGILEDVTERRRAHEMQLGELVDRHASDRRLFAAIIESSTDLIVAVDQELRYILFNGAYQREMEALYGHRPAIGQSLLDTLKHLPTAQVTTESLWSRALGGERFTIVEELGDPDLTRKRYELAFGTILDASGRRIGAYHVARDVEEQERTQQALREIEETLHQARKMEAIGQLTGGIAHDFNNLLQAIGTSLYLLRSACESGGAHLQALDMAEKAVERGATLTQHLLAFSRRQRLEPKTVDVGALVTGMSGLLERTLGGTTRIVTETEPDLWPARVDPNQLEMAILNLAINARDAMAAGGTLTIRTGNCPDEAEGRPLDLAAGDCVRIAVTDTGSGMSEETAARAFEPFFTTKGVGHGTGLGLSMVHGLAAQSGGTVALTTRLGTGTTVTLYLPRADAEEDAGQGADPPPAAQTPPRPATILLVEDEALVRMATATVLEHAGFRIMEASGGPDALDVFTREPEVDLVLTDYAMPGMTGLELVRELRARCPALPVLMVTGYAEIQRASALEGLPILQKPYRADELVARIRAALPTAPPG</sequence>
<feature type="transmembrane region" description="Helical" evidence="8">
    <location>
        <begin position="50"/>
        <end position="70"/>
    </location>
</feature>
<dbReference type="Gene3D" id="1.10.287.130">
    <property type="match status" value="1"/>
</dbReference>
<organism evidence="13 14">
    <name type="scientific">Roseomonas genomospecies 6</name>
    <dbReference type="NCBI Taxonomy" id="214106"/>
    <lineage>
        <taxon>Bacteria</taxon>
        <taxon>Pseudomonadati</taxon>
        <taxon>Pseudomonadota</taxon>
        <taxon>Alphaproteobacteria</taxon>
        <taxon>Acetobacterales</taxon>
        <taxon>Roseomonadaceae</taxon>
        <taxon>Roseomonas</taxon>
    </lineage>
</organism>
<dbReference type="InterPro" id="IPR011006">
    <property type="entry name" value="CheY-like_superfamily"/>
</dbReference>
<dbReference type="CDD" id="cd18774">
    <property type="entry name" value="PDC2_HK_sensor"/>
    <property type="match status" value="1"/>
</dbReference>
<dbReference type="PANTHER" id="PTHR43065">
    <property type="entry name" value="SENSOR HISTIDINE KINASE"/>
    <property type="match status" value="1"/>
</dbReference>
<dbReference type="InterPro" id="IPR003594">
    <property type="entry name" value="HATPase_dom"/>
</dbReference>
<dbReference type="Gene3D" id="3.40.50.2300">
    <property type="match status" value="1"/>
</dbReference>
<evidence type="ECO:0000259" key="10">
    <source>
        <dbReference type="PROSITE" id="PS50110"/>
    </source>
</evidence>
<dbReference type="SMART" id="SM00448">
    <property type="entry name" value="REC"/>
    <property type="match status" value="1"/>
</dbReference>
<dbReference type="SUPFAM" id="SSF47384">
    <property type="entry name" value="Homodimeric domain of signal transducing histidine kinase"/>
    <property type="match status" value="1"/>
</dbReference>
<feature type="modified residue" description="4-aspartylphosphate" evidence="7">
    <location>
        <position position="971"/>
    </location>
</feature>
<dbReference type="CDD" id="cd18773">
    <property type="entry name" value="PDC1_HK_sensor"/>
    <property type="match status" value="1"/>
</dbReference>
<protein>
    <recommendedName>
        <fullName evidence="3">histidine kinase</fullName>
        <ecNumber evidence="3">2.7.13.3</ecNumber>
    </recommendedName>
</protein>
<dbReference type="InterPro" id="IPR036097">
    <property type="entry name" value="HisK_dim/P_sf"/>
</dbReference>
<evidence type="ECO:0000256" key="1">
    <source>
        <dbReference type="ARBA" id="ARBA00000085"/>
    </source>
</evidence>
<dbReference type="InterPro" id="IPR004358">
    <property type="entry name" value="Sig_transdc_His_kin-like_C"/>
</dbReference>
<keyword evidence="4 7" id="KW-0597">Phosphoprotein</keyword>
<dbReference type="InterPro" id="IPR013656">
    <property type="entry name" value="PAS_4"/>
</dbReference>
<dbReference type="InterPro" id="IPR003661">
    <property type="entry name" value="HisK_dim/P_dom"/>
</dbReference>
<keyword evidence="8" id="KW-0812">Transmembrane</keyword>
<feature type="domain" description="HAMP" evidence="12">
    <location>
        <begin position="342"/>
        <end position="397"/>
    </location>
</feature>
<dbReference type="InterPro" id="IPR001789">
    <property type="entry name" value="Sig_transdc_resp-reg_receiver"/>
</dbReference>
<dbReference type="SMART" id="SM00388">
    <property type="entry name" value="HisKA"/>
    <property type="match status" value="1"/>
</dbReference>
<dbReference type="SMART" id="SM00387">
    <property type="entry name" value="HATPase_c"/>
    <property type="match status" value="1"/>
</dbReference>
<reference evidence="13 14" key="1">
    <citation type="submission" date="2018-07" db="EMBL/GenBank/DDBJ databases">
        <title>Genome sequence of Azospirillum sp. ATCC 49961.</title>
        <authorList>
            <person name="Sant'Anna F.H."/>
            <person name="Baldani J.I."/>
            <person name="Zilli J.E."/>
            <person name="Reis V.M."/>
            <person name="Hartmann A."/>
            <person name="Cruz L."/>
            <person name="de Souza E.M."/>
            <person name="de Oliveira Pedrosa F."/>
            <person name="Passaglia L.M.P."/>
        </authorList>
    </citation>
    <scope>NUCLEOTIDE SEQUENCE [LARGE SCALE GENOMIC DNA]</scope>
    <source>
        <strain evidence="13 14">ATCC 49961</strain>
    </source>
</reference>
<dbReference type="Pfam" id="PF02518">
    <property type="entry name" value="HATPase_c"/>
    <property type="match status" value="1"/>
</dbReference>
<evidence type="ECO:0000256" key="6">
    <source>
        <dbReference type="ARBA" id="ARBA00022777"/>
    </source>
</evidence>
<dbReference type="InterPro" id="IPR000700">
    <property type="entry name" value="PAS-assoc_C"/>
</dbReference>
<dbReference type="SUPFAM" id="SSF55874">
    <property type="entry name" value="ATPase domain of HSP90 chaperone/DNA topoisomerase II/histidine kinase"/>
    <property type="match status" value="1"/>
</dbReference>
<dbReference type="InterPro" id="IPR036890">
    <property type="entry name" value="HATPase_C_sf"/>
</dbReference>
<evidence type="ECO:0000259" key="12">
    <source>
        <dbReference type="PROSITE" id="PS50885"/>
    </source>
</evidence>
<dbReference type="EC" id="2.7.13.3" evidence="3"/>
<dbReference type="OrthoDB" id="9796100at2"/>
<dbReference type="GO" id="GO:0000155">
    <property type="term" value="F:phosphorelay sensor kinase activity"/>
    <property type="evidence" value="ECO:0007669"/>
    <property type="project" value="InterPro"/>
</dbReference>
<dbReference type="Gene3D" id="3.30.565.10">
    <property type="entry name" value="Histidine kinase-like ATPase, C-terminal domain"/>
    <property type="match status" value="1"/>
</dbReference>
<dbReference type="EMBL" id="QOKW01000002">
    <property type="protein sequence ID" value="KAA0683548.1"/>
    <property type="molecule type" value="Genomic_DNA"/>
</dbReference>
<name>A0A9W7NN56_9PROT</name>
<evidence type="ECO:0000256" key="2">
    <source>
        <dbReference type="ARBA" id="ARBA00004370"/>
    </source>
</evidence>
<keyword evidence="5" id="KW-0808">Transferase</keyword>
<feature type="domain" description="Response regulatory" evidence="10">
    <location>
        <begin position="921"/>
        <end position="1033"/>
    </location>
</feature>
<dbReference type="PROSITE" id="PS50110">
    <property type="entry name" value="RESPONSE_REGULATORY"/>
    <property type="match status" value="1"/>
</dbReference>
<evidence type="ECO:0000259" key="9">
    <source>
        <dbReference type="PROSITE" id="PS50109"/>
    </source>
</evidence>
<dbReference type="PROSITE" id="PS50109">
    <property type="entry name" value="HIS_KIN"/>
    <property type="match status" value="1"/>
</dbReference>
<dbReference type="SUPFAM" id="SSF55785">
    <property type="entry name" value="PYP-like sensor domain (PAS domain)"/>
    <property type="match status" value="2"/>
</dbReference>
<feature type="domain" description="PAC" evidence="11">
    <location>
        <begin position="469"/>
        <end position="520"/>
    </location>
</feature>
<dbReference type="InterPro" id="IPR003660">
    <property type="entry name" value="HAMP_dom"/>
</dbReference>
<dbReference type="NCBIfam" id="TIGR00229">
    <property type="entry name" value="sensory_box"/>
    <property type="match status" value="2"/>
</dbReference>
<keyword evidence="6" id="KW-0418">Kinase</keyword>
<keyword evidence="8" id="KW-1133">Transmembrane helix</keyword>
<dbReference type="Pfam" id="PF00072">
    <property type="entry name" value="Response_reg"/>
    <property type="match status" value="1"/>
</dbReference>
<feature type="transmembrane region" description="Helical" evidence="8">
    <location>
        <begin position="319"/>
        <end position="341"/>
    </location>
</feature>
<dbReference type="AlphaFoldDB" id="A0A9W7NN56"/>
<dbReference type="PRINTS" id="PR00344">
    <property type="entry name" value="BCTRLSENSOR"/>
</dbReference>
<dbReference type="Pfam" id="PF08448">
    <property type="entry name" value="PAS_4"/>
    <property type="match status" value="1"/>
</dbReference>
<dbReference type="Proteomes" id="UP000480854">
    <property type="component" value="Unassembled WGS sequence"/>
</dbReference>
<dbReference type="Gene3D" id="2.10.70.100">
    <property type="match status" value="1"/>
</dbReference>
<evidence type="ECO:0000256" key="4">
    <source>
        <dbReference type="ARBA" id="ARBA00022553"/>
    </source>
</evidence>
<dbReference type="GO" id="GO:0016020">
    <property type="term" value="C:membrane"/>
    <property type="evidence" value="ECO:0007669"/>
    <property type="project" value="UniProtKB-SubCell"/>
</dbReference>
<dbReference type="InterPro" id="IPR005467">
    <property type="entry name" value="His_kinase_dom"/>
</dbReference>
<gene>
    <name evidence="13" type="ORF">DS843_03995</name>
</gene>
<evidence type="ECO:0000256" key="5">
    <source>
        <dbReference type="ARBA" id="ARBA00022679"/>
    </source>
</evidence>
<dbReference type="Gene3D" id="3.30.450.20">
    <property type="entry name" value="PAS domain"/>
    <property type="match status" value="3"/>
</dbReference>
<comment type="caution">
    <text evidence="13">The sequence shown here is derived from an EMBL/GenBank/DDBJ whole genome shotgun (WGS) entry which is preliminary data.</text>
</comment>
<dbReference type="InterPro" id="IPR035965">
    <property type="entry name" value="PAS-like_dom_sf"/>
</dbReference>
<evidence type="ECO:0000313" key="13">
    <source>
        <dbReference type="EMBL" id="KAA0683548.1"/>
    </source>
</evidence>
<keyword evidence="8" id="KW-0472">Membrane</keyword>
<evidence type="ECO:0000259" key="11">
    <source>
        <dbReference type="PROSITE" id="PS50113"/>
    </source>
</evidence>
<evidence type="ECO:0000256" key="3">
    <source>
        <dbReference type="ARBA" id="ARBA00012438"/>
    </source>
</evidence>
<dbReference type="InterPro" id="IPR000014">
    <property type="entry name" value="PAS"/>
</dbReference>
<evidence type="ECO:0000313" key="14">
    <source>
        <dbReference type="Proteomes" id="UP000480854"/>
    </source>
</evidence>
<evidence type="ECO:0000256" key="7">
    <source>
        <dbReference type="PROSITE-ProRule" id="PRU00169"/>
    </source>
</evidence>